<dbReference type="SUPFAM" id="SSF54909">
    <property type="entry name" value="Dimeric alpha+beta barrel"/>
    <property type="match status" value="1"/>
</dbReference>
<dbReference type="Pfam" id="PF03992">
    <property type="entry name" value="ABM"/>
    <property type="match status" value="1"/>
</dbReference>
<feature type="non-terminal residue" evidence="2">
    <location>
        <position position="93"/>
    </location>
</feature>
<evidence type="ECO:0000259" key="1">
    <source>
        <dbReference type="Pfam" id="PF03992"/>
    </source>
</evidence>
<dbReference type="InterPro" id="IPR011008">
    <property type="entry name" value="Dimeric_a/b-barrel"/>
</dbReference>
<dbReference type="InterPro" id="IPR007138">
    <property type="entry name" value="ABM_dom"/>
</dbReference>
<reference evidence="2" key="1">
    <citation type="submission" date="2018-05" db="EMBL/GenBank/DDBJ databases">
        <authorList>
            <person name="Lanie J.A."/>
            <person name="Ng W.-L."/>
            <person name="Kazmierczak K.M."/>
            <person name="Andrzejewski T.M."/>
            <person name="Davidsen T.M."/>
            <person name="Wayne K.J."/>
            <person name="Tettelin H."/>
            <person name="Glass J.I."/>
            <person name="Rusch D."/>
            <person name="Podicherti R."/>
            <person name="Tsui H.-C.T."/>
            <person name="Winkler M.E."/>
        </authorList>
    </citation>
    <scope>NUCLEOTIDE SEQUENCE</scope>
</reference>
<accession>A0A381WFU2</accession>
<protein>
    <recommendedName>
        <fullName evidence="1">ABM domain-containing protein</fullName>
    </recommendedName>
</protein>
<evidence type="ECO:0000313" key="2">
    <source>
        <dbReference type="EMBL" id="SVA51390.1"/>
    </source>
</evidence>
<name>A0A381WFU2_9ZZZZ</name>
<feature type="domain" description="ABM" evidence="1">
    <location>
        <begin position="9"/>
        <end position="77"/>
    </location>
</feature>
<organism evidence="2">
    <name type="scientific">marine metagenome</name>
    <dbReference type="NCBI Taxonomy" id="408172"/>
    <lineage>
        <taxon>unclassified sequences</taxon>
        <taxon>metagenomes</taxon>
        <taxon>ecological metagenomes</taxon>
    </lineage>
</organism>
<sequence>MSYIVHVTAVVEGDLDRIELLINEYRYNCLANQPGMEQFLVCRPVDQPNVFLYTQIFRDAEAHKAHIEGNDPKAFFEKMEEENFQFQGRWMAG</sequence>
<dbReference type="EMBL" id="UINC01011679">
    <property type="protein sequence ID" value="SVA51390.1"/>
    <property type="molecule type" value="Genomic_DNA"/>
</dbReference>
<dbReference type="AlphaFoldDB" id="A0A381WFU2"/>
<proteinExistence type="predicted"/>
<dbReference type="Gene3D" id="3.30.70.100">
    <property type="match status" value="1"/>
</dbReference>
<gene>
    <name evidence="2" type="ORF">METZ01_LOCUS104244</name>
</gene>